<evidence type="ECO:0000256" key="8">
    <source>
        <dbReference type="SAM" id="Phobius"/>
    </source>
</evidence>
<feature type="domain" description="Major facilitator superfamily (MFS) profile" evidence="9">
    <location>
        <begin position="47"/>
        <end position="211"/>
    </location>
</feature>
<gene>
    <name evidence="10" type="ORF">Tsubulata_048512</name>
</gene>
<comment type="caution">
    <text evidence="10">The sequence shown here is derived from an EMBL/GenBank/DDBJ whole genome shotgun (WGS) entry which is preliminary data.</text>
</comment>
<dbReference type="GO" id="GO:0016020">
    <property type="term" value="C:membrane"/>
    <property type="evidence" value="ECO:0007669"/>
    <property type="project" value="UniProtKB-SubCell"/>
</dbReference>
<evidence type="ECO:0000256" key="4">
    <source>
        <dbReference type="ARBA" id="ARBA00022597"/>
    </source>
</evidence>
<organism evidence="10 11">
    <name type="scientific">Turnera subulata</name>
    <dbReference type="NCBI Taxonomy" id="218843"/>
    <lineage>
        <taxon>Eukaryota</taxon>
        <taxon>Viridiplantae</taxon>
        <taxon>Streptophyta</taxon>
        <taxon>Embryophyta</taxon>
        <taxon>Tracheophyta</taxon>
        <taxon>Spermatophyta</taxon>
        <taxon>Magnoliopsida</taxon>
        <taxon>eudicotyledons</taxon>
        <taxon>Gunneridae</taxon>
        <taxon>Pentapetalae</taxon>
        <taxon>rosids</taxon>
        <taxon>fabids</taxon>
        <taxon>Malpighiales</taxon>
        <taxon>Passifloraceae</taxon>
        <taxon>Turnera</taxon>
    </lineage>
</organism>
<dbReference type="InterPro" id="IPR005828">
    <property type="entry name" value="MFS_sugar_transport-like"/>
</dbReference>
<comment type="similarity">
    <text evidence="2">Belongs to the major facilitator superfamily. Sugar transporter (TC 2.A.1.1) family.</text>
</comment>
<protein>
    <recommendedName>
        <fullName evidence="9">Major facilitator superfamily (MFS) profile domain-containing protein</fullName>
    </recommendedName>
</protein>
<keyword evidence="7 8" id="KW-0472">Membrane</keyword>
<evidence type="ECO:0000256" key="7">
    <source>
        <dbReference type="ARBA" id="ARBA00023136"/>
    </source>
</evidence>
<evidence type="ECO:0000313" key="11">
    <source>
        <dbReference type="Proteomes" id="UP001141552"/>
    </source>
</evidence>
<dbReference type="PROSITE" id="PS50850">
    <property type="entry name" value="MFS"/>
    <property type="match status" value="1"/>
</dbReference>
<dbReference type="Proteomes" id="UP001141552">
    <property type="component" value="Unassembled WGS sequence"/>
</dbReference>
<dbReference type="EMBL" id="JAKUCV010007026">
    <property type="protein sequence ID" value="KAJ4825012.1"/>
    <property type="molecule type" value="Genomic_DNA"/>
</dbReference>
<comment type="subcellular location">
    <subcellularLocation>
        <location evidence="1">Membrane</location>
        <topology evidence="1">Multi-pass membrane protein</topology>
    </subcellularLocation>
</comment>
<dbReference type="InterPro" id="IPR036259">
    <property type="entry name" value="MFS_trans_sf"/>
</dbReference>
<dbReference type="InterPro" id="IPR005829">
    <property type="entry name" value="Sugar_transporter_CS"/>
</dbReference>
<feature type="transmembrane region" description="Helical" evidence="8">
    <location>
        <begin position="149"/>
        <end position="167"/>
    </location>
</feature>
<evidence type="ECO:0000256" key="6">
    <source>
        <dbReference type="ARBA" id="ARBA00022989"/>
    </source>
</evidence>
<dbReference type="SUPFAM" id="SSF103473">
    <property type="entry name" value="MFS general substrate transporter"/>
    <property type="match status" value="1"/>
</dbReference>
<feature type="transmembrane region" description="Helical" evidence="8">
    <location>
        <begin position="40"/>
        <end position="64"/>
    </location>
</feature>
<accession>A0A9Q0F5D8</accession>
<dbReference type="OrthoDB" id="6612291at2759"/>
<dbReference type="InterPro" id="IPR050549">
    <property type="entry name" value="MFS_Trehalose_Transporter"/>
</dbReference>
<dbReference type="AlphaFoldDB" id="A0A9Q0F5D8"/>
<sequence length="211" mass="22724">MVAECKEDEVMSTRSLLLLDRKRPSYGIPTTTTGHVSSSITFVLVLSTFVAVCGSFCYGCSVGYSSPAQSGIMEDLGLSVAAYSVFGSIVTIGGMMGAIASGKIADLVGRKRTMCLSQLFCAPGWFAIALAKVPVYVAEITPKDLRGRFTLANTLMLNSGFALVYFIGNMISWRNLSLLATIPCITQLVGVLLIPESPRWLAKVGREREFE</sequence>
<keyword evidence="5 8" id="KW-0812">Transmembrane</keyword>
<proteinExistence type="inferred from homology"/>
<evidence type="ECO:0000256" key="2">
    <source>
        <dbReference type="ARBA" id="ARBA00010992"/>
    </source>
</evidence>
<dbReference type="GO" id="GO:0022857">
    <property type="term" value="F:transmembrane transporter activity"/>
    <property type="evidence" value="ECO:0007669"/>
    <property type="project" value="InterPro"/>
</dbReference>
<evidence type="ECO:0000256" key="1">
    <source>
        <dbReference type="ARBA" id="ARBA00004141"/>
    </source>
</evidence>
<dbReference type="PANTHER" id="PTHR48021:SF93">
    <property type="entry name" value="SUGAR TRANSPORTER ERD6-LIKE 1-RELATED"/>
    <property type="match status" value="1"/>
</dbReference>
<feature type="transmembrane region" description="Helical" evidence="8">
    <location>
        <begin position="76"/>
        <end position="96"/>
    </location>
</feature>
<reference evidence="10" key="2">
    <citation type="journal article" date="2023" name="Plants (Basel)">
        <title>Annotation of the Turnera subulata (Passifloraceae) Draft Genome Reveals the S-Locus Evolved after the Divergence of Turneroideae from Passifloroideae in a Stepwise Manner.</title>
        <authorList>
            <person name="Henning P.M."/>
            <person name="Roalson E.H."/>
            <person name="Mir W."/>
            <person name="McCubbin A.G."/>
            <person name="Shore J.S."/>
        </authorList>
    </citation>
    <scope>NUCLEOTIDE SEQUENCE</scope>
    <source>
        <strain evidence="10">F60SS</strain>
    </source>
</reference>
<feature type="transmembrane region" description="Helical" evidence="8">
    <location>
        <begin position="116"/>
        <end position="137"/>
    </location>
</feature>
<dbReference type="PANTHER" id="PTHR48021">
    <property type="match status" value="1"/>
</dbReference>
<keyword evidence="6 8" id="KW-1133">Transmembrane helix</keyword>
<evidence type="ECO:0000256" key="3">
    <source>
        <dbReference type="ARBA" id="ARBA00022448"/>
    </source>
</evidence>
<evidence type="ECO:0000313" key="10">
    <source>
        <dbReference type="EMBL" id="KAJ4825012.1"/>
    </source>
</evidence>
<name>A0A9Q0F5D8_9ROSI</name>
<evidence type="ECO:0000259" key="9">
    <source>
        <dbReference type="PROSITE" id="PS50850"/>
    </source>
</evidence>
<dbReference type="InterPro" id="IPR020846">
    <property type="entry name" value="MFS_dom"/>
</dbReference>
<keyword evidence="4" id="KW-0762">Sugar transport</keyword>
<dbReference type="PROSITE" id="PS00216">
    <property type="entry name" value="SUGAR_TRANSPORT_1"/>
    <property type="match status" value="1"/>
</dbReference>
<dbReference type="Gene3D" id="1.20.1250.20">
    <property type="entry name" value="MFS general substrate transporter like domains"/>
    <property type="match status" value="1"/>
</dbReference>
<evidence type="ECO:0000256" key="5">
    <source>
        <dbReference type="ARBA" id="ARBA00022692"/>
    </source>
</evidence>
<reference evidence="10" key="1">
    <citation type="submission" date="2022-02" db="EMBL/GenBank/DDBJ databases">
        <authorList>
            <person name="Henning P.M."/>
            <person name="McCubbin A.G."/>
            <person name="Shore J.S."/>
        </authorList>
    </citation>
    <scope>NUCLEOTIDE SEQUENCE</scope>
    <source>
        <strain evidence="10">F60SS</strain>
        <tissue evidence="10">Leaves</tissue>
    </source>
</reference>
<keyword evidence="11" id="KW-1185">Reference proteome</keyword>
<dbReference type="Pfam" id="PF00083">
    <property type="entry name" value="Sugar_tr"/>
    <property type="match status" value="1"/>
</dbReference>
<feature type="non-terminal residue" evidence="10">
    <location>
        <position position="1"/>
    </location>
</feature>
<feature type="transmembrane region" description="Helical" evidence="8">
    <location>
        <begin position="173"/>
        <end position="194"/>
    </location>
</feature>
<keyword evidence="3" id="KW-0813">Transport</keyword>